<reference evidence="1 2" key="1">
    <citation type="submission" date="2016-07" db="EMBL/GenBank/DDBJ databases">
        <title>Pervasive Adenine N6-methylation of Active Genes in Fungi.</title>
        <authorList>
            <consortium name="DOE Joint Genome Institute"/>
            <person name="Mondo S.J."/>
            <person name="Dannebaum R.O."/>
            <person name="Kuo R.C."/>
            <person name="Labutti K."/>
            <person name="Haridas S."/>
            <person name="Kuo A."/>
            <person name="Salamov A."/>
            <person name="Ahrendt S.R."/>
            <person name="Lipzen A."/>
            <person name="Sullivan W."/>
            <person name="Andreopoulos W.B."/>
            <person name="Clum A."/>
            <person name="Lindquist E."/>
            <person name="Daum C."/>
            <person name="Ramamoorthy G.K."/>
            <person name="Gryganskyi A."/>
            <person name="Culley D."/>
            <person name="Magnuson J.K."/>
            <person name="James T.Y."/>
            <person name="O'Malley M.A."/>
            <person name="Stajich J.E."/>
            <person name="Spatafora J.W."/>
            <person name="Visel A."/>
            <person name="Grigoriev I.V."/>
        </authorList>
    </citation>
    <scope>NUCLEOTIDE SEQUENCE [LARGE SCALE GENOMIC DNA]</scope>
    <source>
        <strain evidence="1 2">ATCC 12442</strain>
    </source>
</reference>
<protein>
    <submittedName>
        <fullName evidence="1">Uncharacterized protein</fullName>
    </submittedName>
</protein>
<proteinExistence type="predicted"/>
<sequence length="155" mass="17655">MAKIYLSRSSHISSWNKSTSHLSASFCGFFRIHHVYSQFRVIGNESGILAVVHNQGHDEKVDSIAELPKVIRQLKVDNTEFNAAVEGGYLARHETTTPGCDLKFRLVNIQRELSVFKFRTDDQYLQSQQKIRGQGIGSTWTWKAIWAIARPPHIT</sequence>
<evidence type="ECO:0000313" key="2">
    <source>
        <dbReference type="Proteomes" id="UP000193922"/>
    </source>
</evidence>
<dbReference type="EMBL" id="MCFD01000015">
    <property type="protein sequence ID" value="ORX66530.1"/>
    <property type="molecule type" value="Genomic_DNA"/>
</dbReference>
<dbReference type="OrthoDB" id="10458578at2759"/>
<dbReference type="Proteomes" id="UP000193922">
    <property type="component" value="Unassembled WGS sequence"/>
</dbReference>
<organism evidence="1 2">
    <name type="scientific">Linderina pennispora</name>
    <dbReference type="NCBI Taxonomy" id="61395"/>
    <lineage>
        <taxon>Eukaryota</taxon>
        <taxon>Fungi</taxon>
        <taxon>Fungi incertae sedis</taxon>
        <taxon>Zoopagomycota</taxon>
        <taxon>Kickxellomycotina</taxon>
        <taxon>Kickxellomycetes</taxon>
        <taxon>Kickxellales</taxon>
        <taxon>Kickxellaceae</taxon>
        <taxon>Linderina</taxon>
    </lineage>
</organism>
<gene>
    <name evidence="1" type="ORF">DL89DRAFT_286252</name>
</gene>
<accession>A0A1Y1VZ42</accession>
<dbReference type="AlphaFoldDB" id="A0A1Y1VZ42"/>
<comment type="caution">
    <text evidence="1">The sequence shown here is derived from an EMBL/GenBank/DDBJ whole genome shotgun (WGS) entry which is preliminary data.</text>
</comment>
<name>A0A1Y1VZ42_9FUNG</name>
<evidence type="ECO:0000313" key="1">
    <source>
        <dbReference type="EMBL" id="ORX66530.1"/>
    </source>
</evidence>
<dbReference type="RefSeq" id="XP_040740518.1">
    <property type="nucleotide sequence ID" value="XM_040889857.1"/>
</dbReference>
<keyword evidence="2" id="KW-1185">Reference proteome</keyword>
<dbReference type="GeneID" id="63806505"/>